<organism evidence="1 2">
    <name type="scientific">Salinicoccus cyprini</name>
    <dbReference type="NCBI Taxonomy" id="2493691"/>
    <lineage>
        <taxon>Bacteria</taxon>
        <taxon>Bacillati</taxon>
        <taxon>Bacillota</taxon>
        <taxon>Bacilli</taxon>
        <taxon>Bacillales</taxon>
        <taxon>Staphylococcaceae</taxon>
        <taxon>Salinicoccus</taxon>
    </lineage>
</organism>
<comment type="caution">
    <text evidence="1">The sequence shown here is derived from an EMBL/GenBank/DDBJ whole genome shotgun (WGS) entry which is preliminary data.</text>
</comment>
<dbReference type="InterPro" id="IPR023214">
    <property type="entry name" value="HAD_sf"/>
</dbReference>
<dbReference type="PANTHER" id="PTHR19288">
    <property type="entry name" value="4-NITROPHENYLPHOSPHATASE-RELATED"/>
    <property type="match status" value="1"/>
</dbReference>
<dbReference type="InterPro" id="IPR036412">
    <property type="entry name" value="HAD-like_sf"/>
</dbReference>
<protein>
    <submittedName>
        <fullName evidence="1">YqeG family HAD IIIA-type phosphatase</fullName>
    </submittedName>
</protein>
<dbReference type="AlphaFoldDB" id="A0A558AYM0"/>
<accession>A0A558AYM0</accession>
<dbReference type="CDD" id="cd16416">
    <property type="entry name" value="HAD_BsYqeG-like"/>
    <property type="match status" value="1"/>
</dbReference>
<dbReference type="Proteomes" id="UP000315103">
    <property type="component" value="Unassembled WGS sequence"/>
</dbReference>
<dbReference type="RefSeq" id="WP_145285821.1">
    <property type="nucleotide sequence ID" value="NZ_VMSJ01000001.1"/>
</dbReference>
<dbReference type="InterPro" id="IPR027706">
    <property type="entry name" value="PGP_Pase"/>
</dbReference>
<dbReference type="EMBL" id="VMSJ01000001">
    <property type="protein sequence ID" value="TVT29353.1"/>
    <property type="molecule type" value="Genomic_DNA"/>
</dbReference>
<name>A0A558AYM0_9STAP</name>
<dbReference type="Gene3D" id="3.40.50.1000">
    <property type="entry name" value="HAD superfamily/HAD-like"/>
    <property type="match status" value="1"/>
</dbReference>
<proteinExistence type="predicted"/>
<reference evidence="1 2" key="1">
    <citation type="submission" date="2019-07" db="EMBL/GenBank/DDBJ databases">
        <title>Salinicoccus cyprini sp. nov., isolated from gastro-intestinal tract of mirror carp, Cyprinus carpio var. specularis, collected from Gobind Sagar Reservoir, Himachal Pradesh, India.</title>
        <authorList>
            <person name="Talwar C."/>
            <person name="Singh A.K."/>
            <person name="Lal R."/>
            <person name="Negi R.K."/>
        </authorList>
    </citation>
    <scope>NUCLEOTIDE SEQUENCE [LARGE SCALE GENOMIC DNA]</scope>
    <source>
        <strain evidence="1 2">CT19</strain>
    </source>
</reference>
<dbReference type="NCBIfam" id="TIGR01668">
    <property type="entry name" value="YqeG_hyp_ppase"/>
    <property type="match status" value="1"/>
</dbReference>
<dbReference type="Pfam" id="PF09419">
    <property type="entry name" value="PGP_phosphatase"/>
    <property type="match status" value="1"/>
</dbReference>
<dbReference type="GO" id="GO:0008962">
    <property type="term" value="F:phosphatidylglycerophosphatase activity"/>
    <property type="evidence" value="ECO:0007669"/>
    <property type="project" value="InterPro"/>
</dbReference>
<gene>
    <name evidence="1" type="ORF">FO441_03455</name>
</gene>
<keyword evidence="2" id="KW-1185">Reference proteome</keyword>
<dbReference type="GO" id="GO:0005737">
    <property type="term" value="C:cytoplasm"/>
    <property type="evidence" value="ECO:0007669"/>
    <property type="project" value="TreeGrafter"/>
</dbReference>
<evidence type="ECO:0000313" key="2">
    <source>
        <dbReference type="Proteomes" id="UP000315103"/>
    </source>
</evidence>
<dbReference type="SUPFAM" id="SSF56784">
    <property type="entry name" value="HAD-like"/>
    <property type="match status" value="1"/>
</dbReference>
<dbReference type="NCBIfam" id="TIGR01662">
    <property type="entry name" value="HAD-SF-IIIA"/>
    <property type="match status" value="1"/>
</dbReference>
<evidence type="ECO:0000313" key="1">
    <source>
        <dbReference type="EMBL" id="TVT29353.1"/>
    </source>
</evidence>
<sequence>MKLLEKYFLPSDYFREFHSITPQYLKSRGIKAVITDLDNTLVGYDEPEANESVLEWFKSMNENDIKVTIVSNGSRNRVGRFCDPHDIEYIFRARKPLGSAYRKAVKMMDEDKRETVMIGDQLMTDVFGANRVGLESILVLPVKKKDGWATVVNRRIERVLMKYFDQKGLIQWGD</sequence>
<dbReference type="OrthoDB" id="9787572at2"/>
<dbReference type="InterPro" id="IPR006549">
    <property type="entry name" value="HAD-SF_hydro_IIIA"/>
</dbReference>
<dbReference type="InterPro" id="IPR010021">
    <property type="entry name" value="PGPP1/Gep4"/>
</dbReference>
<dbReference type="PANTHER" id="PTHR19288:SF25">
    <property type="entry name" value="PHOSPHATIDYLGLYCEROPHOSPHATASE GEP4, MITOCHONDRIAL"/>
    <property type="match status" value="1"/>
</dbReference>
<dbReference type="Pfam" id="PF13242">
    <property type="entry name" value="Hydrolase_like"/>
    <property type="match status" value="1"/>
</dbReference>